<evidence type="ECO:0000313" key="1">
    <source>
        <dbReference type="EMBL" id="EPG74284.1"/>
    </source>
</evidence>
<evidence type="ECO:0000313" key="2">
    <source>
        <dbReference type="Proteomes" id="UP000014540"/>
    </source>
</evidence>
<accession>S3V0Y2</accession>
<dbReference type="OrthoDB" id="335139at2"/>
<dbReference type="PANTHER" id="PTHR43155:SF2">
    <property type="entry name" value="CYCLIC DI-GMP PHOSPHODIESTERASE PA4108"/>
    <property type="match status" value="1"/>
</dbReference>
<name>S3V0Y2_9LEPT</name>
<comment type="caution">
    <text evidence="1">The sequence shown here is derived from an EMBL/GenBank/DDBJ whole genome shotgun (WGS) entry which is preliminary data.</text>
</comment>
<proteinExistence type="predicted"/>
<reference evidence="1" key="1">
    <citation type="submission" date="2013-04" db="EMBL/GenBank/DDBJ databases">
        <authorList>
            <person name="Harkins D.M."/>
            <person name="Durkin A.S."/>
            <person name="Selengut J.D."/>
            <person name="Sanka R."/>
            <person name="DePew J."/>
            <person name="Purushe J."/>
            <person name="Ahmed A."/>
            <person name="van der Linden H."/>
            <person name="Goris M.G.A."/>
            <person name="Hartskeerl R.A."/>
            <person name="Vinetz J.M."/>
            <person name="Sutton G.G."/>
            <person name="Nelson W.C."/>
            <person name="Fouts D.E."/>
        </authorList>
    </citation>
    <scope>NUCLEOTIDE SEQUENCE [LARGE SCALE GENOMIC DNA]</scope>
    <source>
        <strain evidence="1">BUT 6</strain>
    </source>
</reference>
<dbReference type="AlphaFoldDB" id="S3V0Y2"/>
<dbReference type="RefSeq" id="WP_016550740.1">
    <property type="nucleotide sequence ID" value="NZ_AKWZ02000010.1"/>
</dbReference>
<dbReference type="Gene3D" id="1.10.3210.10">
    <property type="entry name" value="Hypothetical protein af1432"/>
    <property type="match status" value="1"/>
</dbReference>
<gene>
    <name evidence="1" type="ORF">LEP1GSC058_3466</name>
</gene>
<keyword evidence="2" id="KW-1185">Reference proteome</keyword>
<sequence length="497" mass="56999">MNQSSNFSNSGDPTRLERFEFNEDVIRRFKEEKTIPVDFYNKNGQILIHRKNNASEADINRLQKFEAQGIYFLISERDKVTIKFDLPDSVHGRKVSFIKLVNPELTVKMAMDASSLLKELRDYPLNGNHVKKVTKAINEILEDFASSSDMEMGLLNVIEVMKGAGVETDSEILTKRTVISMAMKLRGLKALSNKDSEISKNQQINLMMASYMVDIGKSRMKLPIHKDLSQEEFEYVKNHPIISYLMIANLSTIQPQVKSAVLNSHRPYKGEGLNNNYPQTAFLLQKLLGYYEKYKDDPTRTILVDDLQRQIQHLQSNTYSDDDPSIISISGEFASLSSKQDWREAYDSITSMKIILNNSFFSYNEKVVKDFFDFMALSLCENRSVLNPGDYVIVVSSDSQRKIHFETCVIKEINRNQTRPLLERIGSIRPILTNKGKIRIAGYDRKSFSPDRRKAIFNLGNAVDPRRVVYMIAPELDPPLFDLIDRNYRQTAPKSVA</sequence>
<dbReference type="Proteomes" id="UP000014540">
    <property type="component" value="Unassembled WGS sequence"/>
</dbReference>
<organism evidence="1 2">
    <name type="scientific">Leptospira fainei serovar Hurstbridge str. BUT 6</name>
    <dbReference type="NCBI Taxonomy" id="1193011"/>
    <lineage>
        <taxon>Bacteria</taxon>
        <taxon>Pseudomonadati</taxon>
        <taxon>Spirochaetota</taxon>
        <taxon>Spirochaetia</taxon>
        <taxon>Leptospirales</taxon>
        <taxon>Leptospiraceae</taxon>
        <taxon>Leptospira</taxon>
    </lineage>
</organism>
<dbReference type="EMBL" id="AKWZ02000010">
    <property type="protein sequence ID" value="EPG74284.1"/>
    <property type="molecule type" value="Genomic_DNA"/>
</dbReference>
<evidence type="ECO:0008006" key="3">
    <source>
        <dbReference type="Google" id="ProtNLM"/>
    </source>
</evidence>
<dbReference type="STRING" id="1193011.LEP1GSC058_3466"/>
<protein>
    <recommendedName>
        <fullName evidence="3">HD domain protein</fullName>
    </recommendedName>
</protein>
<dbReference type="PANTHER" id="PTHR43155">
    <property type="entry name" value="CYCLIC DI-GMP PHOSPHODIESTERASE PA4108-RELATED"/>
    <property type="match status" value="1"/>
</dbReference>